<dbReference type="GO" id="GO:0005829">
    <property type="term" value="C:cytosol"/>
    <property type="evidence" value="ECO:0007669"/>
    <property type="project" value="TreeGrafter"/>
</dbReference>
<keyword evidence="3" id="KW-0175">Coiled coil</keyword>
<sequence>MKRAVIILSMILFFGFIPEAFCADIAKIGVVDFQKILSESSAGKIIQKQITGKGAELQKKLQDEKNQLDEMQKAFERESLVLSPEKQKEKQREFRIRVNDFKKMQDDFSKEFKRLEMNSLNKIQKEVFEITDEIGKEEGYLLILEKKTAGVIYHPTQLDITDQVIKKYNLKMSKTN</sequence>
<dbReference type="GO" id="GO:0050821">
    <property type="term" value="P:protein stabilization"/>
    <property type="evidence" value="ECO:0007669"/>
    <property type="project" value="TreeGrafter"/>
</dbReference>
<dbReference type="PANTHER" id="PTHR35089">
    <property type="entry name" value="CHAPERONE PROTEIN SKP"/>
    <property type="match status" value="1"/>
</dbReference>
<dbReference type="GO" id="GO:0051082">
    <property type="term" value="F:unfolded protein binding"/>
    <property type="evidence" value="ECO:0007669"/>
    <property type="project" value="InterPro"/>
</dbReference>
<feature type="coiled-coil region" evidence="3">
    <location>
        <begin position="54"/>
        <end position="81"/>
    </location>
</feature>
<dbReference type="RefSeq" id="WP_092238236.1">
    <property type="nucleotide sequence ID" value="NZ_FNLL01000019.1"/>
</dbReference>
<evidence type="ECO:0000256" key="1">
    <source>
        <dbReference type="ARBA" id="ARBA00009091"/>
    </source>
</evidence>
<comment type="similarity">
    <text evidence="1">Belongs to the Skp family.</text>
</comment>
<dbReference type="SMART" id="SM00935">
    <property type="entry name" value="OmpH"/>
    <property type="match status" value="1"/>
</dbReference>
<name>A0A1H2K276_9BACT</name>
<evidence type="ECO:0000313" key="5">
    <source>
        <dbReference type="Proteomes" id="UP000199608"/>
    </source>
</evidence>
<organism evidence="4 5">
    <name type="scientific">Desulfobacula phenolica</name>
    <dbReference type="NCBI Taxonomy" id="90732"/>
    <lineage>
        <taxon>Bacteria</taxon>
        <taxon>Pseudomonadati</taxon>
        <taxon>Thermodesulfobacteriota</taxon>
        <taxon>Desulfobacteria</taxon>
        <taxon>Desulfobacterales</taxon>
        <taxon>Desulfobacteraceae</taxon>
        <taxon>Desulfobacula</taxon>
    </lineage>
</organism>
<accession>A0A1H2K276</accession>
<reference evidence="5" key="1">
    <citation type="submission" date="2016-10" db="EMBL/GenBank/DDBJ databases">
        <authorList>
            <person name="Varghese N."/>
            <person name="Submissions S."/>
        </authorList>
    </citation>
    <scope>NUCLEOTIDE SEQUENCE [LARGE SCALE GENOMIC DNA]</scope>
    <source>
        <strain evidence="5">DSM 3384</strain>
    </source>
</reference>
<gene>
    <name evidence="4" type="ORF">SAMN04487931_11919</name>
</gene>
<dbReference type="SUPFAM" id="SSF111384">
    <property type="entry name" value="OmpH-like"/>
    <property type="match status" value="1"/>
</dbReference>
<dbReference type="InterPro" id="IPR024930">
    <property type="entry name" value="Skp_dom_sf"/>
</dbReference>
<dbReference type="EMBL" id="FNLL01000019">
    <property type="protein sequence ID" value="SDU62789.1"/>
    <property type="molecule type" value="Genomic_DNA"/>
</dbReference>
<proteinExistence type="inferred from homology"/>
<evidence type="ECO:0000313" key="4">
    <source>
        <dbReference type="EMBL" id="SDU62789.1"/>
    </source>
</evidence>
<protein>
    <submittedName>
        <fullName evidence="4">Periplasmic chaperone for outer membrane proteins Skp</fullName>
    </submittedName>
</protein>
<evidence type="ECO:0000256" key="3">
    <source>
        <dbReference type="SAM" id="Coils"/>
    </source>
</evidence>
<dbReference type="AlphaFoldDB" id="A0A1H2K276"/>
<keyword evidence="5" id="KW-1185">Reference proteome</keyword>
<keyword evidence="2" id="KW-0732">Signal</keyword>
<dbReference type="Proteomes" id="UP000199608">
    <property type="component" value="Unassembled WGS sequence"/>
</dbReference>
<dbReference type="Pfam" id="PF03938">
    <property type="entry name" value="OmpH"/>
    <property type="match status" value="1"/>
</dbReference>
<evidence type="ECO:0000256" key="2">
    <source>
        <dbReference type="ARBA" id="ARBA00022729"/>
    </source>
</evidence>
<dbReference type="PANTHER" id="PTHR35089:SF1">
    <property type="entry name" value="CHAPERONE PROTEIN SKP"/>
    <property type="match status" value="1"/>
</dbReference>
<dbReference type="InterPro" id="IPR005632">
    <property type="entry name" value="Chaperone_Skp"/>
</dbReference>
<dbReference type="Gene3D" id="3.30.910.20">
    <property type="entry name" value="Skp domain"/>
    <property type="match status" value="1"/>
</dbReference>